<dbReference type="SUPFAM" id="SSF56925">
    <property type="entry name" value="OMPA-like"/>
    <property type="match status" value="1"/>
</dbReference>
<dbReference type="RefSeq" id="WP_273273586.1">
    <property type="nucleotide sequence ID" value="NZ_CAJQNU010000010.1"/>
</dbReference>
<evidence type="ECO:0000313" key="1">
    <source>
        <dbReference type="EMBL" id="MBD1262839.1"/>
    </source>
</evidence>
<organism evidence="2 3">
    <name type="scientific">Maribacter polysiphoniae</name>
    <dbReference type="NCBI Taxonomy" id="429344"/>
    <lineage>
        <taxon>Bacteria</taxon>
        <taxon>Pseudomonadati</taxon>
        <taxon>Bacteroidota</taxon>
        <taxon>Flavobacteriia</taxon>
        <taxon>Flavobacteriales</taxon>
        <taxon>Flavobacteriaceae</taxon>
        <taxon>Maribacter</taxon>
    </lineage>
</organism>
<dbReference type="Proteomes" id="UP000245667">
    <property type="component" value="Unassembled WGS sequence"/>
</dbReference>
<reference evidence="2 3" key="1">
    <citation type="submission" date="2018-05" db="EMBL/GenBank/DDBJ databases">
        <title>Genomic Encyclopedia of Archaeal and Bacterial Type Strains, Phase II (KMG-II): from individual species to whole genera.</title>
        <authorList>
            <person name="Goeker M."/>
        </authorList>
    </citation>
    <scope>NUCLEOTIDE SEQUENCE [LARGE SCALE GENOMIC DNA]</scope>
    <source>
        <strain evidence="2 3">DSM 23514</strain>
    </source>
</reference>
<name>A0A316DQ90_9FLAO</name>
<reference evidence="1 4" key="2">
    <citation type="submission" date="2020-07" db="EMBL/GenBank/DDBJ databases">
        <title>The draft genome sequence of Maribacter polysiphoniae KCTC 22021.</title>
        <authorList>
            <person name="Mu L."/>
        </authorList>
    </citation>
    <scope>NUCLEOTIDE SEQUENCE [LARGE SCALE GENOMIC DNA]</scope>
    <source>
        <strain evidence="1 4">KCTC 22021</strain>
    </source>
</reference>
<dbReference type="EMBL" id="QGGQ01000014">
    <property type="protein sequence ID" value="PWK20154.1"/>
    <property type="molecule type" value="Genomic_DNA"/>
</dbReference>
<evidence type="ECO:0000313" key="2">
    <source>
        <dbReference type="EMBL" id="PWK20154.1"/>
    </source>
</evidence>
<proteinExistence type="predicted"/>
<dbReference type="EMBL" id="JACWLN010000014">
    <property type="protein sequence ID" value="MBD1262839.1"/>
    <property type="molecule type" value="Genomic_DNA"/>
</dbReference>
<gene>
    <name evidence="1" type="ORF">HZY62_19740</name>
    <name evidence="2" type="ORF">LX92_04097</name>
</gene>
<evidence type="ECO:0008006" key="5">
    <source>
        <dbReference type="Google" id="ProtNLM"/>
    </source>
</evidence>
<dbReference type="AlphaFoldDB" id="A0A316DQ90"/>
<evidence type="ECO:0000313" key="4">
    <source>
        <dbReference type="Proteomes" id="UP000651837"/>
    </source>
</evidence>
<comment type="caution">
    <text evidence="2">The sequence shown here is derived from an EMBL/GenBank/DDBJ whole genome shotgun (WGS) entry which is preliminary data.</text>
</comment>
<evidence type="ECO:0000313" key="3">
    <source>
        <dbReference type="Proteomes" id="UP000245667"/>
    </source>
</evidence>
<sequence length="183" mass="21579">MKQCCKNDYFIFLSMRYSWFFLLLTTLPLSITAQELIEKPPVNTDFEMETGMSVYGARYPVGVNGEVSKNFYVNYQISRRLHLQLQHFYDKFGTHERTNSSFLIKYHLNRKLYLFAGPEVEYDINQVTGEGELIQTNLNIGMGYKINPNLLLELGYHRNMSDQQEEFYSVRNVQSAFSFRARF</sequence>
<accession>A0A316DQ90</accession>
<protein>
    <recommendedName>
        <fullName evidence="5">Outer membrane protein with beta-barrel domain</fullName>
    </recommendedName>
</protein>
<dbReference type="Proteomes" id="UP000651837">
    <property type="component" value="Unassembled WGS sequence"/>
</dbReference>
<keyword evidence="4" id="KW-1185">Reference proteome</keyword>
<dbReference type="InterPro" id="IPR011250">
    <property type="entry name" value="OMP/PagP_B-barrel"/>
</dbReference>